<organism evidence="4 5">
    <name type="scientific">Alcaligenes xylosoxydans xylosoxydans</name>
    <name type="common">Achromobacter xylosoxidans</name>
    <dbReference type="NCBI Taxonomy" id="85698"/>
    <lineage>
        <taxon>Bacteria</taxon>
        <taxon>Pseudomonadati</taxon>
        <taxon>Pseudomonadota</taxon>
        <taxon>Betaproteobacteria</taxon>
        <taxon>Burkholderiales</taxon>
        <taxon>Alcaligenaceae</taxon>
        <taxon>Achromobacter</taxon>
    </lineage>
</organism>
<feature type="binding site" evidence="3">
    <location>
        <position position="71"/>
    </location>
    <ligand>
        <name>Mg(2+)</name>
        <dbReference type="ChEBI" id="CHEBI:18420"/>
        <label>1</label>
    </ligand>
</feature>
<gene>
    <name evidence="4" type="ORF">AL504_31655</name>
</gene>
<evidence type="ECO:0000313" key="5">
    <source>
        <dbReference type="Proteomes" id="UP000060602"/>
    </source>
</evidence>
<keyword evidence="2 4" id="KW-0378">Hydrolase</keyword>
<dbReference type="Gene3D" id="1.10.4080.10">
    <property type="entry name" value="ADP-ribosylation/Crystallin J1"/>
    <property type="match status" value="1"/>
</dbReference>
<accession>A0A2L0PTV6</accession>
<dbReference type="Pfam" id="PF03747">
    <property type="entry name" value="ADP_ribosyl_GH"/>
    <property type="match status" value="1"/>
</dbReference>
<protein>
    <submittedName>
        <fullName evidence="4">ADP-ribosylglycohydrolase</fullName>
    </submittedName>
</protein>
<comment type="cofactor">
    <cofactor evidence="3">
        <name>Mg(2+)</name>
        <dbReference type="ChEBI" id="CHEBI:18420"/>
    </cofactor>
    <text evidence="3">Binds 2 magnesium ions per subunit.</text>
</comment>
<dbReference type="Proteomes" id="UP000060602">
    <property type="component" value="Chromosome"/>
</dbReference>
<name>A0A2L0PTV6_ALCXX</name>
<comment type="similarity">
    <text evidence="1">Belongs to the ADP-ribosylglycohydrolase family.</text>
</comment>
<proteinExistence type="inferred from homology"/>
<evidence type="ECO:0000256" key="3">
    <source>
        <dbReference type="PIRSR" id="PIRSR605502-1"/>
    </source>
</evidence>
<sequence>MTIARHNRTISSALWAAYGDALGFPTELADVARIEERVGARKVSKLVPWTRQVGGRFGSLVELPEGAYSDDTQLRLCVSRAIRADGYFDVEAFSKVELPVWLSYALGAGRGSKAAATALGQRTVAWFSNFFNNRDSDYLQGGGNGAAMRIQPHVWAARDLFDERAILVNVVRNAICTHGHPRGIAGAAIHAYCLIGLMRGNAVHDPEDWESLGDAAAWCGDFVEGDPDLSSFWLPTWEIRTGQDFRAAMTQVREEWIRDIVQAKRHLTENRGKSYLKVVSELDGLASDQRGSGLKSSLFSLVLAWLYKDASPADAILAAANVPFSDTDTISSMAGALLGALNPDYELPANVQDFEYVKSEASRLYSISAGENVKNFSYPDLLAWSPPRTQLDAVGYVDGKTALAGLGALVEIGEPIPSGKEDVVWQWYKTEFGQSIVCKRRKNLNNLYKMNHLSVAYGRLQSEAGAKLNDSNVHSIERGLFDDLEHPPEHSSREALTPKLNAKEHWRSVDELSDDAIKSGFDAQLIGRHILLLSERSSGVELVVAYSAIIAKARIARLRRE</sequence>
<evidence type="ECO:0000313" key="4">
    <source>
        <dbReference type="EMBL" id="AUZ18144.1"/>
    </source>
</evidence>
<dbReference type="EMBL" id="CP014060">
    <property type="protein sequence ID" value="AUZ18144.1"/>
    <property type="molecule type" value="Genomic_DNA"/>
</dbReference>
<feature type="binding site" evidence="3">
    <location>
        <position position="70"/>
    </location>
    <ligand>
        <name>Mg(2+)</name>
        <dbReference type="ChEBI" id="CHEBI:18420"/>
        <label>1</label>
    </ligand>
</feature>
<dbReference type="GO" id="GO:0016787">
    <property type="term" value="F:hydrolase activity"/>
    <property type="evidence" value="ECO:0007669"/>
    <property type="project" value="UniProtKB-KW"/>
</dbReference>
<evidence type="ECO:0000256" key="1">
    <source>
        <dbReference type="ARBA" id="ARBA00010702"/>
    </source>
</evidence>
<feature type="binding site" evidence="3">
    <location>
        <position position="69"/>
    </location>
    <ligand>
        <name>Mg(2+)</name>
        <dbReference type="ChEBI" id="CHEBI:18420"/>
        <label>1</label>
    </ligand>
</feature>
<feature type="binding site" evidence="3">
    <location>
        <position position="326"/>
    </location>
    <ligand>
        <name>Mg(2+)</name>
        <dbReference type="ChEBI" id="CHEBI:18420"/>
        <label>1</label>
    </ligand>
</feature>
<keyword evidence="3" id="KW-0460">Magnesium</keyword>
<dbReference type="InterPro" id="IPR036705">
    <property type="entry name" value="Ribosyl_crysJ1_sf"/>
</dbReference>
<dbReference type="PANTHER" id="PTHR16222">
    <property type="entry name" value="ADP-RIBOSYLGLYCOHYDROLASE"/>
    <property type="match status" value="1"/>
</dbReference>
<dbReference type="InterPro" id="IPR005502">
    <property type="entry name" value="Ribosyl_crysJ1"/>
</dbReference>
<evidence type="ECO:0000256" key="2">
    <source>
        <dbReference type="ARBA" id="ARBA00022801"/>
    </source>
</evidence>
<dbReference type="AlphaFoldDB" id="A0A2L0PTV6"/>
<feature type="binding site" evidence="3">
    <location>
        <position position="328"/>
    </location>
    <ligand>
        <name>Mg(2+)</name>
        <dbReference type="ChEBI" id="CHEBI:18420"/>
        <label>1</label>
    </ligand>
</feature>
<dbReference type="SUPFAM" id="SSF101478">
    <property type="entry name" value="ADP-ribosylglycohydrolase"/>
    <property type="match status" value="1"/>
</dbReference>
<feature type="binding site" evidence="3">
    <location>
        <position position="329"/>
    </location>
    <ligand>
        <name>Mg(2+)</name>
        <dbReference type="ChEBI" id="CHEBI:18420"/>
        <label>1</label>
    </ligand>
</feature>
<dbReference type="GO" id="GO:0046872">
    <property type="term" value="F:metal ion binding"/>
    <property type="evidence" value="ECO:0007669"/>
    <property type="project" value="UniProtKB-KW"/>
</dbReference>
<keyword evidence="3" id="KW-0479">Metal-binding</keyword>
<dbReference type="InterPro" id="IPR050792">
    <property type="entry name" value="ADP-ribosylglycohydrolase"/>
</dbReference>
<dbReference type="RefSeq" id="WP_081105105.1">
    <property type="nucleotide sequence ID" value="NZ_CP014060.2"/>
</dbReference>
<reference evidence="5" key="1">
    <citation type="submission" date="2015-12" db="EMBL/GenBank/DDBJ databases">
        <title>FDA dAtabase for Regulatory Grade micrObial Sequences (FDA-ARGOS): Supporting development and validation of Infectious Disease Dx tests.</title>
        <authorList>
            <person name="Case J."/>
            <person name="Tallon L."/>
            <person name="Sadzewicz L."/>
            <person name="Sengamalay N."/>
            <person name="Ott S."/>
            <person name="Godinez A."/>
            <person name="Nagaraj S."/>
            <person name="Nadendla S."/>
            <person name="Sichtig H."/>
        </authorList>
    </citation>
    <scope>NUCLEOTIDE SEQUENCE [LARGE SCALE GENOMIC DNA]</scope>
    <source>
        <strain evidence="5">FDAARGOS_147</strain>
    </source>
</reference>
<dbReference type="PANTHER" id="PTHR16222:SF24">
    <property type="entry name" value="ADP-RIBOSYLHYDROLASE ARH3"/>
    <property type="match status" value="1"/>
</dbReference>